<dbReference type="AlphaFoldDB" id="A0A8B8MKN5"/>
<dbReference type="SUPFAM" id="SSF56672">
    <property type="entry name" value="DNA/RNA polymerases"/>
    <property type="match status" value="1"/>
</dbReference>
<feature type="domain" description="Reverse transcriptase Ty1/copia-type" evidence="1">
    <location>
        <begin position="7"/>
        <end position="135"/>
    </location>
</feature>
<dbReference type="Pfam" id="PF07727">
    <property type="entry name" value="RVT_2"/>
    <property type="match status" value="1"/>
</dbReference>
<dbReference type="GeneID" id="113874146"/>
<dbReference type="KEGG" id="aprc:113874146"/>
<evidence type="ECO:0000259" key="1">
    <source>
        <dbReference type="Pfam" id="PF07727"/>
    </source>
</evidence>
<reference evidence="2" key="1">
    <citation type="journal article" date="2019" name="Toxins">
        <title>Detection of Abrin-Like and Prepropulchellin-Like Toxin Genes and Transcripts Using Whole Genome Sequencing and Full-Length Transcript Sequencing of Abrus precatorius.</title>
        <authorList>
            <person name="Hovde B.T."/>
            <person name="Daligault H.E."/>
            <person name="Hanschen E.R."/>
            <person name="Kunde Y.A."/>
            <person name="Johnson M.B."/>
            <person name="Starkenburg S.R."/>
            <person name="Johnson S.L."/>
        </authorList>
    </citation>
    <scope>NUCLEOTIDE SEQUENCE [LARGE SCALE GENOMIC DNA]</scope>
</reference>
<dbReference type="RefSeq" id="XP_027368167.1">
    <property type="nucleotide sequence ID" value="XM_027512366.1"/>
</dbReference>
<organism evidence="2 3">
    <name type="scientific">Abrus precatorius</name>
    <name type="common">Indian licorice</name>
    <name type="synonym">Glycine abrus</name>
    <dbReference type="NCBI Taxonomy" id="3816"/>
    <lineage>
        <taxon>Eukaryota</taxon>
        <taxon>Viridiplantae</taxon>
        <taxon>Streptophyta</taxon>
        <taxon>Embryophyta</taxon>
        <taxon>Tracheophyta</taxon>
        <taxon>Spermatophyta</taxon>
        <taxon>Magnoliopsida</taxon>
        <taxon>eudicotyledons</taxon>
        <taxon>Gunneridae</taxon>
        <taxon>Pentapetalae</taxon>
        <taxon>rosids</taxon>
        <taxon>fabids</taxon>
        <taxon>Fabales</taxon>
        <taxon>Fabaceae</taxon>
        <taxon>Papilionoideae</taxon>
        <taxon>50 kb inversion clade</taxon>
        <taxon>NPAAA clade</taxon>
        <taxon>indigoferoid/millettioid clade</taxon>
        <taxon>Abreae</taxon>
        <taxon>Abrus</taxon>
    </lineage>
</organism>
<name>A0A8B8MKN5_ABRPR</name>
<dbReference type="PANTHER" id="PTHR11439">
    <property type="entry name" value="GAG-POL-RELATED RETROTRANSPOSON"/>
    <property type="match status" value="1"/>
</dbReference>
<evidence type="ECO:0000313" key="3">
    <source>
        <dbReference type="RefSeq" id="XP_027368167.1"/>
    </source>
</evidence>
<reference evidence="3" key="2">
    <citation type="submission" date="2025-08" db="UniProtKB">
        <authorList>
            <consortium name="RefSeq"/>
        </authorList>
    </citation>
    <scope>IDENTIFICATION</scope>
    <source>
        <tissue evidence="3">Young leaves</tissue>
    </source>
</reference>
<accession>A0A8B8MKN5</accession>
<protein>
    <submittedName>
        <fullName evidence="3">Uncharacterized protein LOC113874146</fullName>
    </submittedName>
</protein>
<proteinExistence type="predicted"/>
<sequence>MAILRVANSKKTLYGLKQASRKWYEKLSDLLISFSYKQSHANHSLFIKHDGDKFTALLIYVDDIVLTGNFAAEMAQIKYVLHSNFRVKDLGALKYFLGLEINHFADGMYVSQRKYCLKLLADSGMLGCKPCSMPMDSSLWLCQNDSSDLLDEPLSYMRLVGRLIYLTTTCPDIVCATQQLSQFMAHPTKSHLSATRRVLRYLKGFPSKGLQFKRDTLIHLIGFSNADWGTCVDTRRSSTGYCFFIGNSLVSWKTKKQSTVSRSSSEAEYRALATSTCEL</sequence>
<dbReference type="OrthoDB" id="414945at2759"/>
<keyword evidence="2" id="KW-1185">Reference proteome</keyword>
<dbReference type="PANTHER" id="PTHR11439:SF470">
    <property type="entry name" value="CYSTEINE-RICH RLK (RECEPTOR-LIKE PROTEIN KINASE) 8"/>
    <property type="match status" value="1"/>
</dbReference>
<gene>
    <name evidence="3" type="primary">LOC113874146</name>
</gene>
<dbReference type="InterPro" id="IPR013103">
    <property type="entry name" value="RVT_2"/>
</dbReference>
<dbReference type="Proteomes" id="UP000694853">
    <property type="component" value="Unplaced"/>
</dbReference>
<evidence type="ECO:0000313" key="2">
    <source>
        <dbReference type="Proteomes" id="UP000694853"/>
    </source>
</evidence>
<dbReference type="CDD" id="cd09272">
    <property type="entry name" value="RNase_HI_RT_Ty1"/>
    <property type="match status" value="1"/>
</dbReference>
<dbReference type="InterPro" id="IPR043502">
    <property type="entry name" value="DNA/RNA_pol_sf"/>
</dbReference>